<gene>
    <name evidence="2" type="ORF">ACFFPI_15405</name>
</gene>
<protein>
    <submittedName>
        <fullName evidence="2">ATP-binding protein</fullName>
    </submittedName>
</protein>
<keyword evidence="3" id="KW-1185">Reference proteome</keyword>
<sequence>MSQDRSGQWRLERLEVLNWGTFGGHHTVDIARRGFLLTGHSGSGKSSLVDAVAAVLTPRGKLRFNAAAQDTSTRGDDRSLVTYVRGAWRRSADEETGEVASDYLRKGATLSGVLLSYRNGRDTDDDLEIGSRKAPRRVVLVKLYHLKRGASAPADISELSLMLNEDVALTDFVPYLTKGIDKRNIKAAWPEAMVTDQHSRFAERFSRALGIRGDNALVLLHKTQSAKSLGTLDDLFRTFMLDRPKTFDLAETAVDQFVELSEAHRSVVEAREQVAALGRLRDPAARFEDASTRADAAERLFGALNSFTDAWKLELARNAHRESETAVDQAEHEVRKAATTTAERAAELQFSQTQIEQRGGAALAQQREAIGNAEERERMVRASRAALEQKLAAASIDCPTSFAEFAELRGAAERERAESDAAEAAGKDARLALFDDLAAAKRKVADIDAEVASLRRRRSNIEDRLVRARELVADAAGLPPATFPFAAELLQVRTEHAGWRGAIERVLRPLATVMLVPEAHIVKVRAAVDSRHLDTRLVFESVQSRPEPARSPRSERSLVHRVEVKEGPTADWLRSVLTRQYDYECVDSPGELATLDTAVTRAGQVKRSRTRHEKDDRAAVNDRSRWVLGFDNHEKIEHLLNLRSSAVAAVAEAEAVLSGAEVRRDARRRRVDALEALASVDWDLVDVDAAAQVTAERRARLDDHLAASHDLRVAEAAASEALKRLNAAKAAEATANDEASGLRARRTQIAKEIRKLEDTADREHPVPGELAGDLERRFLKHRRSITFDTVSDVALAVSRALSTEEKESRTAAESARREFEKLAGDVCRMWSALTADLRPDVADRGGFLAILERLQVDRLPDFENRFFDLLEKQSQQNVAQLAAEIRGAIREVHERIDPVNRSLRRSEFDAGKYLKIRVRESRGELAKQFLADLQTISTGSWGLEDRTDAERRFNVMRALMSKLASSESADANWRGHVLDTRLHVRFIAAEVDARNRELAVHDTGAGLSGGQRQKLVTFCLAAALRYQLAGDDEDIPSYGTVIMDEAFDKADSNFTRMAMDVFHEFGFHMVLATPLKLLQTLEDYIGGIAAVRCIDFRDSRVGLVTIEHLADEGTDDGERAPAVMVETETAGQLF</sequence>
<feature type="coiled-coil region" evidence="1">
    <location>
        <begin position="711"/>
        <end position="759"/>
    </location>
</feature>
<evidence type="ECO:0000313" key="3">
    <source>
        <dbReference type="Proteomes" id="UP001589536"/>
    </source>
</evidence>
<dbReference type="Gene3D" id="3.40.50.300">
    <property type="entry name" value="P-loop containing nucleotide triphosphate hydrolases"/>
    <property type="match status" value="1"/>
</dbReference>
<dbReference type="RefSeq" id="WP_345046694.1">
    <property type="nucleotide sequence ID" value="NZ_BAABED010000001.1"/>
</dbReference>
<dbReference type="EMBL" id="JBHMBH010000031">
    <property type="protein sequence ID" value="MFB9715491.1"/>
    <property type="molecule type" value="Genomic_DNA"/>
</dbReference>
<dbReference type="CDD" id="cd00267">
    <property type="entry name" value="ABC_ATPase"/>
    <property type="match status" value="1"/>
</dbReference>
<evidence type="ECO:0000256" key="1">
    <source>
        <dbReference type="SAM" id="Coils"/>
    </source>
</evidence>
<dbReference type="InterPro" id="IPR027417">
    <property type="entry name" value="P-loop_NTPase"/>
</dbReference>
<feature type="coiled-coil region" evidence="1">
    <location>
        <begin position="437"/>
        <end position="471"/>
    </location>
</feature>
<keyword evidence="1" id="KW-0175">Coiled coil</keyword>
<accession>A0ABV5UTH8</accession>
<proteinExistence type="predicted"/>
<keyword evidence="2" id="KW-0067">ATP-binding</keyword>
<reference evidence="2 3" key="1">
    <citation type="submission" date="2024-09" db="EMBL/GenBank/DDBJ databases">
        <authorList>
            <person name="Sun Q."/>
            <person name="Mori K."/>
        </authorList>
    </citation>
    <scope>NUCLEOTIDE SEQUENCE [LARGE SCALE GENOMIC DNA]</scope>
    <source>
        <strain evidence="2 3">JCM 13519</strain>
    </source>
</reference>
<dbReference type="Pfam" id="PF13555">
    <property type="entry name" value="AAA_29"/>
    <property type="match status" value="1"/>
</dbReference>
<dbReference type="SUPFAM" id="SSF52540">
    <property type="entry name" value="P-loop containing nucleoside triphosphate hydrolases"/>
    <property type="match status" value="1"/>
</dbReference>
<organism evidence="2 3">
    <name type="scientific">Arthrobacter methylotrophus</name>
    <dbReference type="NCBI Taxonomy" id="121291"/>
    <lineage>
        <taxon>Bacteria</taxon>
        <taxon>Bacillati</taxon>
        <taxon>Actinomycetota</taxon>
        <taxon>Actinomycetes</taxon>
        <taxon>Micrococcales</taxon>
        <taxon>Micrococcaceae</taxon>
        <taxon>Arthrobacter</taxon>
    </lineage>
</organism>
<dbReference type="GO" id="GO:0005524">
    <property type="term" value="F:ATP binding"/>
    <property type="evidence" value="ECO:0007669"/>
    <property type="project" value="UniProtKB-KW"/>
</dbReference>
<dbReference type="Proteomes" id="UP001589536">
    <property type="component" value="Unassembled WGS sequence"/>
</dbReference>
<dbReference type="Pfam" id="PF13558">
    <property type="entry name" value="SbcC_Walker_B"/>
    <property type="match status" value="1"/>
</dbReference>
<comment type="caution">
    <text evidence="2">The sequence shown here is derived from an EMBL/GenBank/DDBJ whole genome shotgun (WGS) entry which is preliminary data.</text>
</comment>
<evidence type="ECO:0000313" key="2">
    <source>
        <dbReference type="EMBL" id="MFB9715491.1"/>
    </source>
</evidence>
<keyword evidence="2" id="KW-0547">Nucleotide-binding</keyword>
<name>A0ABV5UTH8_9MICC</name>